<dbReference type="Proteomes" id="UP000243739">
    <property type="component" value="Unassembled WGS sequence"/>
</dbReference>
<sequence>MKILKVSIDLLFGLIFFLIINAKINLLVSFFSSIIFMITLSVTQYFYNSSKKYKGVLVVGLGAIGLIIIYKLVFTTINTVAIVVIFLFVFINYKVTKAFDK</sequence>
<keyword evidence="3" id="KW-1185">Reference proteome</keyword>
<comment type="caution">
    <text evidence="2">The sequence shown here is derived from an EMBL/GenBank/DDBJ whole genome shotgun (WGS) entry which is preliminary data.</text>
</comment>
<feature type="transmembrane region" description="Helical" evidence="1">
    <location>
        <begin position="55"/>
        <end position="73"/>
    </location>
</feature>
<feature type="transmembrane region" description="Helical" evidence="1">
    <location>
        <begin position="7"/>
        <end position="24"/>
    </location>
</feature>
<name>A0A1D2YUC4_9BACI</name>
<dbReference type="RefSeq" id="WP_069656703.1">
    <property type="nucleotide sequence ID" value="NZ_MIJF01000024.1"/>
</dbReference>
<dbReference type="EMBL" id="MIJF01000024">
    <property type="protein sequence ID" value="OEF99310.1"/>
    <property type="molecule type" value="Genomic_DNA"/>
</dbReference>
<proteinExistence type="predicted"/>
<accession>A0A1D2YUC4</accession>
<evidence type="ECO:0000313" key="2">
    <source>
        <dbReference type="EMBL" id="OEF99310.1"/>
    </source>
</evidence>
<gene>
    <name evidence="2" type="ORF">BHF71_01590</name>
</gene>
<reference evidence="2 3" key="1">
    <citation type="submission" date="2016-09" db="EMBL/GenBank/DDBJ databases">
        <title>Draft genome sequence for the type strain of Vulcanibacillus modesticaldus BR, a strictly anaerobic, moderately thermophilic, and nitrate-reducing bacterium from deep sea-hydrothermal vents of the Mid-Atlantic Ridge.</title>
        <authorList>
            <person name="Abin C.A."/>
            <person name="Hollibaugh J.T."/>
        </authorList>
    </citation>
    <scope>NUCLEOTIDE SEQUENCE [LARGE SCALE GENOMIC DNA]</scope>
    <source>
        <strain evidence="2 3">BR</strain>
    </source>
</reference>
<feature type="transmembrane region" description="Helical" evidence="1">
    <location>
        <begin position="79"/>
        <end position="95"/>
    </location>
</feature>
<evidence type="ECO:0000256" key="1">
    <source>
        <dbReference type="SAM" id="Phobius"/>
    </source>
</evidence>
<keyword evidence="1" id="KW-1133">Transmembrane helix</keyword>
<evidence type="ECO:0000313" key="3">
    <source>
        <dbReference type="Proteomes" id="UP000243739"/>
    </source>
</evidence>
<dbReference type="AlphaFoldDB" id="A0A1D2YUC4"/>
<keyword evidence="1" id="KW-0472">Membrane</keyword>
<organism evidence="2 3">
    <name type="scientific">Vulcanibacillus modesticaldus</name>
    <dbReference type="NCBI Taxonomy" id="337097"/>
    <lineage>
        <taxon>Bacteria</taxon>
        <taxon>Bacillati</taxon>
        <taxon>Bacillota</taxon>
        <taxon>Bacilli</taxon>
        <taxon>Bacillales</taxon>
        <taxon>Bacillaceae</taxon>
        <taxon>Vulcanibacillus</taxon>
    </lineage>
</organism>
<keyword evidence="1" id="KW-0812">Transmembrane</keyword>
<protein>
    <submittedName>
        <fullName evidence="2">Uncharacterized protein</fullName>
    </submittedName>
</protein>